<comment type="caution">
    <text evidence="8">The sequence shown here is derived from an EMBL/GenBank/DDBJ whole genome shotgun (WGS) entry which is preliminary data.</text>
</comment>
<dbReference type="InterPro" id="IPR014016">
    <property type="entry name" value="UvrD-like_ATP-bd"/>
</dbReference>
<dbReference type="Proteomes" id="UP000654471">
    <property type="component" value="Unassembled WGS sequence"/>
</dbReference>
<keyword evidence="1 5" id="KW-0547">Nucleotide-binding</keyword>
<feature type="binding site" evidence="5">
    <location>
        <begin position="247"/>
        <end position="254"/>
    </location>
    <ligand>
        <name>ATP</name>
        <dbReference type="ChEBI" id="CHEBI:30616"/>
    </ligand>
</feature>
<dbReference type="PANTHER" id="PTHR11070:SF45">
    <property type="entry name" value="DNA 3'-5' HELICASE"/>
    <property type="match status" value="1"/>
</dbReference>
<feature type="domain" description="UvrD-like helicase ATP-binding" evidence="7">
    <location>
        <begin position="226"/>
        <end position="672"/>
    </location>
</feature>
<evidence type="ECO:0000313" key="8">
    <source>
        <dbReference type="EMBL" id="GGV03815.1"/>
    </source>
</evidence>
<evidence type="ECO:0000256" key="2">
    <source>
        <dbReference type="ARBA" id="ARBA00022801"/>
    </source>
</evidence>
<dbReference type="SUPFAM" id="SSF52540">
    <property type="entry name" value="P-loop containing nucleoside triphosphate hydrolases"/>
    <property type="match status" value="1"/>
</dbReference>
<sequence>MAAHNATHAPDHAPDSVRDREIEAEQQHLDRVYRRLEEKIHEAEFLMDDAAKRGQVGTPGALAERDAQVFQAGVHLHRLNSEYEDFLFGRIDLLLGKDGKKGPDGAHTSVEPADGAIQDGRAAIAETLHIGRLGVLDADYSPLVIDWRAPAAAPFYRATPVAPGRVVRRRVIRSKGRRVLGVEDDLMRPEVTATLDGAELPAIGDGALMAALGRARSHTMRDIVASIQAEQDLVIRAPAASVTEVEGGPGTGKTAVALHRAAYLLYQDRRRYAGGILIVSPTPLLVAYTEGVLPSLGEEGQVAIRALGSLVDGAEASAYDPPAVSRIKGSARMLKLLRKAARGALELAAPGAAPAAPPAAGAPAGDDAQLSLEDLLAQDGAGDRGRRAGSGSAAAPGAAVPTRLRVVAFGGRIELDENELRAIRQTALGGTAPVNLLRPRARRLILDALWARSGAARRYTDPELAAEAREGFDEDITTEADFQDFLDAWWPELTPRGVLAAMADERRLARWARRILNQREVRQLARSLRRLDATGHGPLSVHDIALLDELQQILGAPLRPARPREADPLDQLTGLDELTTYVDRAASGRSRRERLEEERTDYAHVIVDEAQDLTPMQWRMVGRRGRHATWTVVGDPAQSSWSDPDEAAEARDEALGTRPRRRFTLTVNYRNPAEIADLASRVLALAMPGTPSPKAVRSTGLEPRFALSGADGARGAAGAAGAADDAALARATVAEAERLLGEVDGTVGVVVAMHRREQARGWLAGLGDRVVALGSLEAKGLEYDATLVVSPAEIADESPAGLRVLYVALTRATQQLTVLSGGPDEPDADGVPDLLRD</sequence>
<dbReference type="GO" id="GO:0004386">
    <property type="term" value="F:helicase activity"/>
    <property type="evidence" value="ECO:0007669"/>
    <property type="project" value="UniProtKB-KW"/>
</dbReference>
<evidence type="ECO:0000259" key="7">
    <source>
        <dbReference type="PROSITE" id="PS51198"/>
    </source>
</evidence>
<reference evidence="9" key="1">
    <citation type="journal article" date="2019" name="Int. J. Syst. Evol. Microbiol.">
        <title>The Global Catalogue of Microorganisms (GCM) 10K type strain sequencing project: providing services to taxonomists for standard genome sequencing and annotation.</title>
        <authorList>
            <consortium name="The Broad Institute Genomics Platform"/>
            <consortium name="The Broad Institute Genome Sequencing Center for Infectious Disease"/>
            <person name="Wu L."/>
            <person name="Ma J."/>
        </authorList>
    </citation>
    <scope>NUCLEOTIDE SEQUENCE [LARGE SCALE GENOMIC DNA]</scope>
    <source>
        <strain evidence="9">JCM 3399</strain>
    </source>
</reference>
<evidence type="ECO:0000256" key="5">
    <source>
        <dbReference type="PROSITE-ProRule" id="PRU00560"/>
    </source>
</evidence>
<dbReference type="Pfam" id="PF00580">
    <property type="entry name" value="UvrD-helicase"/>
    <property type="match status" value="1"/>
</dbReference>
<organism evidence="8 9">
    <name type="scientific">Streptomyces albospinus</name>
    <dbReference type="NCBI Taxonomy" id="285515"/>
    <lineage>
        <taxon>Bacteria</taxon>
        <taxon>Bacillati</taxon>
        <taxon>Actinomycetota</taxon>
        <taxon>Actinomycetes</taxon>
        <taxon>Kitasatosporales</taxon>
        <taxon>Streptomycetaceae</taxon>
        <taxon>Streptomyces</taxon>
    </lineage>
</organism>
<name>A0ABQ2VRG0_9ACTN</name>
<keyword evidence="4 5" id="KW-0067">ATP-binding</keyword>
<evidence type="ECO:0000256" key="3">
    <source>
        <dbReference type="ARBA" id="ARBA00022806"/>
    </source>
</evidence>
<feature type="region of interest" description="Disordered" evidence="6">
    <location>
        <begin position="818"/>
        <end position="837"/>
    </location>
</feature>
<evidence type="ECO:0000256" key="1">
    <source>
        <dbReference type="ARBA" id="ARBA00022741"/>
    </source>
</evidence>
<accession>A0ABQ2VRG0</accession>
<dbReference type="InterPro" id="IPR027417">
    <property type="entry name" value="P-loop_NTPase"/>
</dbReference>
<evidence type="ECO:0000313" key="9">
    <source>
        <dbReference type="Proteomes" id="UP000654471"/>
    </source>
</evidence>
<proteinExistence type="predicted"/>
<dbReference type="InterPro" id="IPR000212">
    <property type="entry name" value="DNA_helicase_UvrD/REP"/>
</dbReference>
<dbReference type="PANTHER" id="PTHR11070">
    <property type="entry name" value="UVRD / RECB / PCRA DNA HELICASE FAMILY MEMBER"/>
    <property type="match status" value="1"/>
</dbReference>
<evidence type="ECO:0000256" key="4">
    <source>
        <dbReference type="ARBA" id="ARBA00022840"/>
    </source>
</evidence>
<dbReference type="EMBL" id="BMRP01000089">
    <property type="protein sequence ID" value="GGV03815.1"/>
    <property type="molecule type" value="Genomic_DNA"/>
</dbReference>
<keyword evidence="2 5" id="KW-0378">Hydrolase</keyword>
<keyword evidence="9" id="KW-1185">Reference proteome</keyword>
<dbReference type="RefSeq" id="WP_189308632.1">
    <property type="nucleotide sequence ID" value="NZ_BMRP01000089.1"/>
</dbReference>
<evidence type="ECO:0000256" key="6">
    <source>
        <dbReference type="SAM" id="MobiDB-lite"/>
    </source>
</evidence>
<dbReference type="PROSITE" id="PS51198">
    <property type="entry name" value="UVRD_HELICASE_ATP_BIND"/>
    <property type="match status" value="1"/>
</dbReference>
<keyword evidence="3 5" id="KW-0347">Helicase</keyword>
<protein>
    <submittedName>
        <fullName evidence="8">DNA helicase</fullName>
    </submittedName>
</protein>
<gene>
    <name evidence="8" type="ORF">GCM10010211_83870</name>
</gene>
<dbReference type="Gene3D" id="3.40.50.300">
    <property type="entry name" value="P-loop containing nucleotide triphosphate hydrolases"/>
    <property type="match status" value="3"/>
</dbReference>